<evidence type="ECO:0000256" key="5">
    <source>
        <dbReference type="ARBA" id="ARBA00022685"/>
    </source>
</evidence>
<comment type="subunit">
    <text evidence="3 9">Heterodimer of a B chain and an A chain linked by two disulfide bonds.</text>
</comment>
<dbReference type="RefSeq" id="XP_028039087.1">
    <property type="nucleotide sequence ID" value="XM_028183286.1"/>
</dbReference>
<dbReference type="CTD" id="100169726"/>
<feature type="disulfide bond" description="Interchain (between B and A chains)" evidence="10">
    <location>
        <begin position="40"/>
        <end position="90"/>
    </location>
</feature>
<evidence type="ECO:0000256" key="8">
    <source>
        <dbReference type="ARBA" id="ARBA00023157"/>
    </source>
</evidence>
<dbReference type="GO" id="GO:0005615">
    <property type="term" value="C:extracellular space"/>
    <property type="evidence" value="ECO:0007669"/>
    <property type="project" value="InterPro"/>
</dbReference>
<evidence type="ECO:0000313" key="14">
    <source>
        <dbReference type="Proteomes" id="UP000504629"/>
    </source>
</evidence>
<dbReference type="InterPro" id="IPR022352">
    <property type="entry name" value="Ins/IGF/rlx"/>
</dbReference>
<evidence type="ECO:0000256" key="7">
    <source>
        <dbReference type="ARBA" id="ARBA00022729"/>
    </source>
</evidence>
<keyword evidence="14" id="KW-1185">Reference proteome</keyword>
<evidence type="ECO:0000256" key="3">
    <source>
        <dbReference type="ARBA" id="ARBA00011207"/>
    </source>
</evidence>
<dbReference type="CDD" id="cd04366">
    <property type="entry name" value="IlGF_insulin_bombyxin_like"/>
    <property type="match status" value="1"/>
</dbReference>
<keyword evidence="6 9" id="KW-0372">Hormone</keyword>
<evidence type="ECO:0000256" key="9">
    <source>
        <dbReference type="PIRNR" id="PIRNR037038"/>
    </source>
</evidence>
<dbReference type="AlphaFoldDB" id="A0A6J2KDV0"/>
<dbReference type="PIRSF" id="PIRSF037038">
    <property type="entry name" value="Bombyxin"/>
    <property type="match status" value="1"/>
</dbReference>
<evidence type="ECO:0000256" key="12">
    <source>
        <dbReference type="RuleBase" id="RU000406"/>
    </source>
</evidence>
<reference evidence="15" key="1">
    <citation type="submission" date="2025-08" db="UniProtKB">
        <authorList>
            <consortium name="RefSeq"/>
        </authorList>
    </citation>
    <scope>IDENTIFICATION</scope>
    <source>
        <tissue evidence="15">Silk gland</tissue>
    </source>
</reference>
<evidence type="ECO:0000313" key="15">
    <source>
        <dbReference type="RefSeq" id="XP_028039087.1"/>
    </source>
</evidence>
<evidence type="ECO:0000256" key="2">
    <source>
        <dbReference type="ARBA" id="ARBA00009034"/>
    </source>
</evidence>
<dbReference type="Gene3D" id="1.10.100.10">
    <property type="entry name" value="Insulin-like"/>
    <property type="match status" value="1"/>
</dbReference>
<dbReference type="KEGG" id="bman:114249649"/>
<comment type="subcellular location">
    <subcellularLocation>
        <location evidence="1 9 12">Secreted</location>
    </subcellularLocation>
</comment>
<protein>
    <submittedName>
        <fullName evidence="15">Bombyxin G-1</fullName>
    </submittedName>
</protein>
<keyword evidence="11" id="KW-0873">Pyrrolidone carboxylic acid</keyword>
<evidence type="ECO:0000256" key="11">
    <source>
        <dbReference type="PIRSR" id="PIRSR037038-2"/>
    </source>
</evidence>
<comment type="function">
    <text evidence="9">Brain peptide responsible for activation of prothoracic glands to produce ecdysone in insects.</text>
</comment>
<dbReference type="OrthoDB" id="10019596at2759"/>
<comment type="similarity">
    <text evidence="2 9 12">Belongs to the insulin family.</text>
</comment>
<dbReference type="GO" id="GO:0005179">
    <property type="term" value="F:hormone activity"/>
    <property type="evidence" value="ECO:0007669"/>
    <property type="project" value="UniProtKB-KW"/>
</dbReference>
<dbReference type="PROSITE" id="PS00262">
    <property type="entry name" value="INSULIN"/>
    <property type="match status" value="1"/>
</dbReference>
<evidence type="ECO:0000256" key="10">
    <source>
        <dbReference type="PIRSR" id="PIRSR037038-1"/>
    </source>
</evidence>
<dbReference type="InterPro" id="IPR016179">
    <property type="entry name" value="Insulin-like"/>
</dbReference>
<keyword evidence="7 9" id="KW-0732">Signal</keyword>
<accession>A0A6J2KDV0</accession>
<feature type="domain" description="Insulin-like" evidence="13">
    <location>
        <begin position="25"/>
        <end position="90"/>
    </location>
</feature>
<sequence length="90" mass="10311">MKLIIFVVFCITIYGSTSGQQEVARRYCGRHLAVTMADLCFGVQFDKRNTQYEGYHWPLLAYSEERIKRQGIADECCLVPCTTNVLSSYC</sequence>
<evidence type="ECO:0000256" key="4">
    <source>
        <dbReference type="ARBA" id="ARBA00022525"/>
    </source>
</evidence>
<feature type="modified residue" description="Pyrrolidone carboxylic acid" evidence="11">
    <location>
        <position position="20"/>
    </location>
</feature>
<dbReference type="Proteomes" id="UP000504629">
    <property type="component" value="Unplaced"/>
</dbReference>
<keyword evidence="8 10" id="KW-1015">Disulfide bond</keyword>
<dbReference type="InterPro" id="IPR017097">
    <property type="entry name" value="Bombyxin"/>
</dbReference>
<dbReference type="Pfam" id="PF00049">
    <property type="entry name" value="Insulin"/>
    <property type="match status" value="1"/>
</dbReference>
<organism evidence="14 15">
    <name type="scientific">Bombyx mandarina</name>
    <name type="common">Wild silk moth</name>
    <name type="synonym">Wild silkworm</name>
    <dbReference type="NCBI Taxonomy" id="7092"/>
    <lineage>
        <taxon>Eukaryota</taxon>
        <taxon>Metazoa</taxon>
        <taxon>Ecdysozoa</taxon>
        <taxon>Arthropoda</taxon>
        <taxon>Hexapoda</taxon>
        <taxon>Insecta</taxon>
        <taxon>Pterygota</taxon>
        <taxon>Neoptera</taxon>
        <taxon>Endopterygota</taxon>
        <taxon>Lepidoptera</taxon>
        <taxon>Glossata</taxon>
        <taxon>Ditrysia</taxon>
        <taxon>Bombycoidea</taxon>
        <taxon>Bombycidae</taxon>
        <taxon>Bombycinae</taxon>
        <taxon>Bombyx</taxon>
    </lineage>
</organism>
<dbReference type="InterPro" id="IPR022353">
    <property type="entry name" value="Insulin_CS"/>
</dbReference>
<dbReference type="PRINTS" id="PR00276">
    <property type="entry name" value="INSULINFAMLY"/>
</dbReference>
<dbReference type="GO" id="GO:0008083">
    <property type="term" value="F:growth factor activity"/>
    <property type="evidence" value="ECO:0007669"/>
    <property type="project" value="InterPro"/>
</dbReference>
<dbReference type="SMART" id="SM00078">
    <property type="entry name" value="IlGF"/>
    <property type="match status" value="1"/>
</dbReference>
<evidence type="ECO:0000256" key="6">
    <source>
        <dbReference type="ARBA" id="ARBA00022702"/>
    </source>
</evidence>
<dbReference type="SUPFAM" id="SSF56994">
    <property type="entry name" value="Insulin-like"/>
    <property type="match status" value="1"/>
</dbReference>
<dbReference type="GeneID" id="114249649"/>
<gene>
    <name evidence="15" type="primary">LOC114249649</name>
</gene>
<keyword evidence="5" id="KW-0165">Cleavage on pair of basic residues</keyword>
<dbReference type="InterPro" id="IPR036438">
    <property type="entry name" value="Insulin-like_sf"/>
</dbReference>
<proteinExistence type="inferred from homology"/>
<evidence type="ECO:0000256" key="1">
    <source>
        <dbReference type="ARBA" id="ARBA00004613"/>
    </source>
</evidence>
<feature type="chain" id="PRO_5027204552" evidence="9">
    <location>
        <begin position="20"/>
        <end position="90"/>
    </location>
</feature>
<feature type="disulfide bond" evidence="10">
    <location>
        <begin position="76"/>
        <end position="81"/>
    </location>
</feature>
<feature type="disulfide bond" description="Interchain (between B and A chains)" evidence="10">
    <location>
        <begin position="28"/>
        <end position="77"/>
    </location>
</feature>
<feature type="signal peptide" evidence="9">
    <location>
        <begin position="1"/>
        <end position="19"/>
    </location>
</feature>
<name>A0A6J2KDV0_BOMMA</name>
<keyword evidence="4 9" id="KW-0964">Secreted</keyword>
<evidence type="ECO:0000259" key="13">
    <source>
        <dbReference type="SMART" id="SM00078"/>
    </source>
</evidence>